<gene>
    <name evidence="2" type="ORF">IAA98_04865</name>
</gene>
<evidence type="ECO:0000259" key="1">
    <source>
        <dbReference type="SMART" id="SM00849"/>
    </source>
</evidence>
<dbReference type="EMBL" id="DVLP01000146">
    <property type="protein sequence ID" value="HIT74896.1"/>
    <property type="molecule type" value="Genomic_DNA"/>
</dbReference>
<dbReference type="InterPro" id="IPR036866">
    <property type="entry name" value="RibonucZ/Hydroxyglut_hydro"/>
</dbReference>
<evidence type="ECO:0000313" key="3">
    <source>
        <dbReference type="Proteomes" id="UP000886842"/>
    </source>
</evidence>
<reference evidence="2" key="1">
    <citation type="submission" date="2020-10" db="EMBL/GenBank/DDBJ databases">
        <authorList>
            <person name="Gilroy R."/>
        </authorList>
    </citation>
    <scope>NUCLEOTIDE SEQUENCE</scope>
    <source>
        <strain evidence="2">ChiGjej1B1-24693</strain>
    </source>
</reference>
<dbReference type="PANTHER" id="PTHR42951:SF4">
    <property type="entry name" value="ACYL-COENZYME A THIOESTERASE MBLAC2"/>
    <property type="match status" value="1"/>
</dbReference>
<comment type="caution">
    <text evidence="2">The sequence shown here is derived from an EMBL/GenBank/DDBJ whole genome shotgun (WGS) entry which is preliminary data.</text>
</comment>
<dbReference type="SMART" id="SM00849">
    <property type="entry name" value="Lactamase_B"/>
    <property type="match status" value="1"/>
</dbReference>
<name>A0A9D1KLY2_9ACTN</name>
<dbReference type="PANTHER" id="PTHR42951">
    <property type="entry name" value="METALLO-BETA-LACTAMASE DOMAIN-CONTAINING"/>
    <property type="match status" value="1"/>
</dbReference>
<organism evidence="2 3">
    <name type="scientific">Candidatus Avipropionibacterium avicola</name>
    <dbReference type="NCBI Taxonomy" id="2840701"/>
    <lineage>
        <taxon>Bacteria</taxon>
        <taxon>Bacillati</taxon>
        <taxon>Actinomycetota</taxon>
        <taxon>Actinomycetes</taxon>
        <taxon>Propionibacteriales</taxon>
        <taxon>Propionibacteriaceae</taxon>
        <taxon>Propionibacteriaceae incertae sedis</taxon>
        <taxon>Candidatus Avipropionibacterium</taxon>
    </lineage>
</organism>
<sequence>MFIERADRVWTATIGGHTIGLIAGEEGTVLIDLPARDAADVLAEASRVAGSEVTEVVLTHPQDLTALADLGTVRVRAHESYGDQVRSADPSAEISTLVAIAAIDLGDRRVEVIHPGRAHTDADLVAVVPDSPVLFVGDLIGDPLRYGADSWPLEWANTLDQVIALMNESSQVVTGHDGHRSEGGPDDRDLAITARSTAAAVSHEITELIGRGVPFERAGAEGNWAIPFDLIADAVAAEWRRSGTSGPSQGRPLLPLV</sequence>
<dbReference type="InterPro" id="IPR001279">
    <property type="entry name" value="Metallo-B-lactamas"/>
</dbReference>
<proteinExistence type="predicted"/>
<dbReference type="AlphaFoldDB" id="A0A9D1KLY2"/>
<accession>A0A9D1KLY2</accession>
<dbReference type="Proteomes" id="UP000886842">
    <property type="component" value="Unassembled WGS sequence"/>
</dbReference>
<dbReference type="SUPFAM" id="SSF56281">
    <property type="entry name" value="Metallo-hydrolase/oxidoreductase"/>
    <property type="match status" value="1"/>
</dbReference>
<feature type="domain" description="Metallo-beta-lactamase" evidence="1">
    <location>
        <begin position="16"/>
        <end position="176"/>
    </location>
</feature>
<dbReference type="InterPro" id="IPR050855">
    <property type="entry name" value="NDM-1-like"/>
</dbReference>
<reference evidence="2" key="2">
    <citation type="journal article" date="2021" name="PeerJ">
        <title>Extensive microbial diversity within the chicken gut microbiome revealed by metagenomics and culture.</title>
        <authorList>
            <person name="Gilroy R."/>
            <person name="Ravi A."/>
            <person name="Getino M."/>
            <person name="Pursley I."/>
            <person name="Horton D.L."/>
            <person name="Alikhan N.F."/>
            <person name="Baker D."/>
            <person name="Gharbi K."/>
            <person name="Hall N."/>
            <person name="Watson M."/>
            <person name="Adriaenssens E.M."/>
            <person name="Foster-Nyarko E."/>
            <person name="Jarju S."/>
            <person name="Secka A."/>
            <person name="Antonio M."/>
            <person name="Oren A."/>
            <person name="Chaudhuri R.R."/>
            <person name="La Ragione R."/>
            <person name="Hildebrand F."/>
            <person name="Pallen M.J."/>
        </authorList>
    </citation>
    <scope>NUCLEOTIDE SEQUENCE</scope>
    <source>
        <strain evidence="2">ChiGjej1B1-24693</strain>
    </source>
</reference>
<protein>
    <recommendedName>
        <fullName evidence="1">Metallo-beta-lactamase domain-containing protein</fullName>
    </recommendedName>
</protein>
<evidence type="ECO:0000313" key="2">
    <source>
        <dbReference type="EMBL" id="HIT74896.1"/>
    </source>
</evidence>
<dbReference type="Gene3D" id="3.60.15.10">
    <property type="entry name" value="Ribonuclease Z/Hydroxyacylglutathione hydrolase-like"/>
    <property type="match status" value="1"/>
</dbReference>